<keyword evidence="1" id="KW-0812">Transmembrane</keyword>
<dbReference type="EMBL" id="GBXM01070583">
    <property type="protein sequence ID" value="JAH37994.1"/>
    <property type="molecule type" value="Transcribed_RNA"/>
</dbReference>
<dbReference type="AlphaFoldDB" id="A0A0E9S9A9"/>
<feature type="transmembrane region" description="Helical" evidence="1">
    <location>
        <begin position="21"/>
        <end position="36"/>
    </location>
</feature>
<keyword evidence="1" id="KW-1133">Transmembrane helix</keyword>
<name>A0A0E9S9A9_ANGAN</name>
<accession>A0A0E9S9A9</accession>
<reference evidence="2" key="2">
    <citation type="journal article" date="2015" name="Fish Shellfish Immunol.">
        <title>Early steps in the European eel (Anguilla anguilla)-Vibrio vulnificus interaction in the gills: Role of the RtxA13 toxin.</title>
        <authorList>
            <person name="Callol A."/>
            <person name="Pajuelo D."/>
            <person name="Ebbesson L."/>
            <person name="Teles M."/>
            <person name="MacKenzie S."/>
            <person name="Amaro C."/>
        </authorList>
    </citation>
    <scope>NUCLEOTIDE SEQUENCE</scope>
</reference>
<evidence type="ECO:0000256" key="1">
    <source>
        <dbReference type="SAM" id="Phobius"/>
    </source>
</evidence>
<evidence type="ECO:0000313" key="2">
    <source>
        <dbReference type="EMBL" id="JAH37994.1"/>
    </source>
</evidence>
<keyword evidence="1" id="KW-0472">Membrane</keyword>
<reference evidence="2" key="1">
    <citation type="submission" date="2014-11" db="EMBL/GenBank/DDBJ databases">
        <authorList>
            <person name="Amaro Gonzalez C."/>
        </authorList>
    </citation>
    <scope>NUCLEOTIDE SEQUENCE</scope>
</reference>
<sequence>MSMIRFKRVVNRTKNINMTDIFNFICITVEIYVVFVDKHF</sequence>
<protein>
    <submittedName>
        <fullName evidence="2">Uncharacterized protein</fullName>
    </submittedName>
</protein>
<organism evidence="2">
    <name type="scientific">Anguilla anguilla</name>
    <name type="common">European freshwater eel</name>
    <name type="synonym">Muraena anguilla</name>
    <dbReference type="NCBI Taxonomy" id="7936"/>
    <lineage>
        <taxon>Eukaryota</taxon>
        <taxon>Metazoa</taxon>
        <taxon>Chordata</taxon>
        <taxon>Craniata</taxon>
        <taxon>Vertebrata</taxon>
        <taxon>Euteleostomi</taxon>
        <taxon>Actinopterygii</taxon>
        <taxon>Neopterygii</taxon>
        <taxon>Teleostei</taxon>
        <taxon>Anguilliformes</taxon>
        <taxon>Anguillidae</taxon>
        <taxon>Anguilla</taxon>
    </lineage>
</organism>
<proteinExistence type="predicted"/>